<dbReference type="InterPro" id="IPR001757">
    <property type="entry name" value="P_typ_ATPase"/>
</dbReference>
<feature type="transmembrane region" description="Helical" evidence="6">
    <location>
        <begin position="713"/>
        <end position="731"/>
    </location>
</feature>
<protein>
    <submittedName>
        <fullName evidence="8">Cation transporter E1-E2 family ATPase</fullName>
        <ecNumber evidence="8">3.6.3.-</ecNumber>
    </submittedName>
</protein>
<dbReference type="CDD" id="cd02609">
    <property type="entry name" value="P-type_ATPase"/>
    <property type="match status" value="1"/>
</dbReference>
<feature type="transmembrane region" description="Helical" evidence="6">
    <location>
        <begin position="619"/>
        <end position="638"/>
    </location>
</feature>
<dbReference type="InterPro" id="IPR044492">
    <property type="entry name" value="P_typ_ATPase_HD_dom"/>
</dbReference>
<accession>A0A377KN79</accession>
<gene>
    <name evidence="8" type="primary">ctpF</name>
    <name evidence="8" type="ORF">NCTC8129_02081</name>
</gene>
<dbReference type="GO" id="GO:0016887">
    <property type="term" value="F:ATP hydrolysis activity"/>
    <property type="evidence" value="ECO:0007669"/>
    <property type="project" value="InterPro"/>
</dbReference>
<dbReference type="InterPro" id="IPR036412">
    <property type="entry name" value="HAD-like_sf"/>
</dbReference>
<organism evidence="8 9">
    <name type="scientific">Enterococcus durans</name>
    <dbReference type="NCBI Taxonomy" id="53345"/>
    <lineage>
        <taxon>Bacteria</taxon>
        <taxon>Bacillati</taxon>
        <taxon>Bacillota</taxon>
        <taxon>Bacilli</taxon>
        <taxon>Lactobacillales</taxon>
        <taxon>Enterococcaceae</taxon>
        <taxon>Enterococcus</taxon>
    </lineage>
</organism>
<dbReference type="SFLD" id="SFLDF00027">
    <property type="entry name" value="p-type_atpase"/>
    <property type="match status" value="1"/>
</dbReference>
<dbReference type="RefSeq" id="WP_115235478.1">
    <property type="nucleotide sequence ID" value="NZ_UGIF01000002.1"/>
</dbReference>
<evidence type="ECO:0000256" key="6">
    <source>
        <dbReference type="SAM" id="Phobius"/>
    </source>
</evidence>
<dbReference type="PROSITE" id="PS00154">
    <property type="entry name" value="ATPASE_E1_E2"/>
    <property type="match status" value="1"/>
</dbReference>
<keyword evidence="3" id="KW-1278">Translocase</keyword>
<keyword evidence="4 6" id="KW-1133">Transmembrane helix</keyword>
<dbReference type="InterPro" id="IPR023214">
    <property type="entry name" value="HAD_sf"/>
</dbReference>
<dbReference type="SFLD" id="SFLDS00003">
    <property type="entry name" value="Haloacid_Dehalogenase"/>
    <property type="match status" value="1"/>
</dbReference>
<proteinExistence type="predicted"/>
<dbReference type="GO" id="GO:0005524">
    <property type="term" value="F:ATP binding"/>
    <property type="evidence" value="ECO:0007669"/>
    <property type="project" value="InterPro"/>
</dbReference>
<keyword evidence="2 6" id="KW-0812">Transmembrane</keyword>
<dbReference type="AlphaFoldDB" id="A0A377KN79"/>
<evidence type="ECO:0000256" key="5">
    <source>
        <dbReference type="ARBA" id="ARBA00023136"/>
    </source>
</evidence>
<feature type="transmembrane region" description="Helical" evidence="6">
    <location>
        <begin position="743"/>
        <end position="761"/>
    </location>
</feature>
<evidence type="ECO:0000256" key="4">
    <source>
        <dbReference type="ARBA" id="ARBA00022989"/>
    </source>
</evidence>
<dbReference type="Gene3D" id="1.20.1110.10">
    <property type="entry name" value="Calcium-transporting ATPase, transmembrane domain"/>
    <property type="match status" value="1"/>
</dbReference>
<sequence>MENKEIRGLSQEEVKERIASGQQNDYQEDATKSTGQIFSDNILTLFNFLNFGIGVCLLFVGAYSNMAYLAIIMVNIIIGIYQEIHARNLVRKLSIVSQSEVLVIREGKELSLSTKELVLGDIVKIGAGEQIPSDLRVLSGRAEANEALLTGESDLIVKTAGDELLSGSYLTSGSVFAETIRVGADNYAVRLTSEAKTHKAIHSELVDSIRKVSKFTSFVIIPLGIILFLEALFIRDASIKISVIASAAALLGMLPKGLVLLISIALTTGVTKLAKKRILVQDMYSIETLAHVDTLCLDKTGTITEGKMSIQRVEALHPVYENAISEIMGTYLAESSDNNITMRALRDYFAVSNRYDVTEKLAFSSDRKWGAMEFPELGVIYVGAPERLVTEEQLPESLLSAQANGYRVLMLGLAPNQRLTDGAPHGVEPLALFEIDDPIRKNAKQTLAYLHNEGVDLKVISGDNPFTVSNIARRAGLPNYDSYIDLSTLTEESEVRNAVHEYSVFGRVSPQQKKILVNELKESGRTVAMTGDGVNDVLALREADCSIAMAEGDGATRQIANLVLLDSDFTTLPEVLFEGRRVVNNVTKVSGIFFIKTIYSFILSIICAVTAIGFPFIPIQITLIDLAIEGYPSFFLSFEQDRRKVTYRYLPTALINALPNALLVVLNIIVVYLLGDILSFTNLETTTLMYYLLIGISCMAVIKACYPFNPLRIFLAVTTVIGIYVAAMLFHHLLEVNLGLGTTWPYFVGFMGINIVLRLLYWKADIQNYLLNKFATTKVFE</sequence>
<dbReference type="EMBL" id="UGIF01000002">
    <property type="protein sequence ID" value="STP29851.1"/>
    <property type="molecule type" value="Genomic_DNA"/>
</dbReference>
<reference evidence="8 9" key="1">
    <citation type="submission" date="2018-06" db="EMBL/GenBank/DDBJ databases">
        <authorList>
            <consortium name="Pathogen Informatics"/>
            <person name="Doyle S."/>
        </authorList>
    </citation>
    <scope>NUCLEOTIDE SEQUENCE [LARGE SCALE GENOMIC DNA]</scope>
    <source>
        <strain evidence="8 9">NCTC8129</strain>
    </source>
</reference>
<dbReference type="Gene3D" id="2.70.150.10">
    <property type="entry name" value="Calcium-transporting ATPase, cytoplasmic transduction domain A"/>
    <property type="match status" value="1"/>
</dbReference>
<dbReference type="InterPro" id="IPR008250">
    <property type="entry name" value="ATPase_P-typ_transduc_dom_A_sf"/>
</dbReference>
<dbReference type="SFLD" id="SFLDG00002">
    <property type="entry name" value="C1.7:_P-type_atpase_like"/>
    <property type="match status" value="1"/>
</dbReference>
<evidence type="ECO:0000256" key="1">
    <source>
        <dbReference type="ARBA" id="ARBA00004141"/>
    </source>
</evidence>
<dbReference type="SUPFAM" id="SSF81665">
    <property type="entry name" value="Calcium ATPase, transmembrane domain M"/>
    <property type="match status" value="1"/>
</dbReference>
<dbReference type="SUPFAM" id="SSF81653">
    <property type="entry name" value="Calcium ATPase, transduction domain A"/>
    <property type="match status" value="1"/>
</dbReference>
<evidence type="ECO:0000259" key="7">
    <source>
        <dbReference type="Pfam" id="PF00122"/>
    </source>
</evidence>
<comment type="subcellular location">
    <subcellularLocation>
        <location evidence="1">Membrane</location>
        <topology evidence="1">Multi-pass membrane protein</topology>
    </subcellularLocation>
</comment>
<dbReference type="InterPro" id="IPR059000">
    <property type="entry name" value="ATPase_P-type_domA"/>
</dbReference>
<keyword evidence="8" id="KW-0378">Hydrolase</keyword>
<dbReference type="InterPro" id="IPR023298">
    <property type="entry name" value="ATPase_P-typ_TM_dom_sf"/>
</dbReference>
<dbReference type="NCBIfam" id="TIGR01494">
    <property type="entry name" value="ATPase_P-type"/>
    <property type="match status" value="2"/>
</dbReference>
<dbReference type="SUPFAM" id="SSF56784">
    <property type="entry name" value="HAD-like"/>
    <property type="match status" value="1"/>
</dbReference>
<feature type="domain" description="P-type ATPase A" evidence="7">
    <location>
        <begin position="97"/>
        <end position="194"/>
    </location>
</feature>
<evidence type="ECO:0000313" key="8">
    <source>
        <dbReference type="EMBL" id="STP29851.1"/>
    </source>
</evidence>
<dbReference type="EC" id="3.6.3.-" evidence="8"/>
<dbReference type="Gene3D" id="3.40.1110.10">
    <property type="entry name" value="Calcium-transporting ATPase, cytoplasmic domain N"/>
    <property type="match status" value="1"/>
</dbReference>
<feature type="transmembrane region" description="Helical" evidence="6">
    <location>
        <begin position="241"/>
        <end position="267"/>
    </location>
</feature>
<feature type="transmembrane region" description="Helical" evidence="6">
    <location>
        <begin position="687"/>
        <end position="706"/>
    </location>
</feature>
<dbReference type="GO" id="GO:0016020">
    <property type="term" value="C:membrane"/>
    <property type="evidence" value="ECO:0007669"/>
    <property type="project" value="UniProtKB-SubCell"/>
</dbReference>
<dbReference type="InterPro" id="IPR023299">
    <property type="entry name" value="ATPase_P-typ_cyto_dom_N"/>
</dbReference>
<dbReference type="InterPro" id="IPR018303">
    <property type="entry name" value="ATPase_P-typ_P_site"/>
</dbReference>
<name>A0A377KN79_9ENTE</name>
<dbReference type="PRINTS" id="PR00121">
    <property type="entry name" value="NAKATPASE"/>
</dbReference>
<dbReference type="PRINTS" id="PR00119">
    <property type="entry name" value="CATATPASE"/>
</dbReference>
<dbReference type="PANTHER" id="PTHR42861">
    <property type="entry name" value="CALCIUM-TRANSPORTING ATPASE"/>
    <property type="match status" value="1"/>
</dbReference>
<dbReference type="Pfam" id="PF00122">
    <property type="entry name" value="E1-E2_ATPase"/>
    <property type="match status" value="1"/>
</dbReference>
<feature type="transmembrane region" description="Helical" evidence="6">
    <location>
        <begin position="42"/>
        <end position="60"/>
    </location>
</feature>
<evidence type="ECO:0000256" key="3">
    <source>
        <dbReference type="ARBA" id="ARBA00022967"/>
    </source>
</evidence>
<keyword evidence="5 6" id="KW-0472">Membrane</keyword>
<feature type="transmembrane region" description="Helical" evidence="6">
    <location>
        <begin position="589"/>
        <end position="613"/>
    </location>
</feature>
<dbReference type="Gene3D" id="3.40.50.1000">
    <property type="entry name" value="HAD superfamily/HAD-like"/>
    <property type="match status" value="1"/>
</dbReference>
<dbReference type="Proteomes" id="UP000254070">
    <property type="component" value="Unassembled WGS sequence"/>
</dbReference>
<feature type="transmembrane region" description="Helical" evidence="6">
    <location>
        <begin position="215"/>
        <end position="235"/>
    </location>
</feature>
<feature type="transmembrane region" description="Helical" evidence="6">
    <location>
        <begin position="66"/>
        <end position="84"/>
    </location>
</feature>
<evidence type="ECO:0000313" key="9">
    <source>
        <dbReference type="Proteomes" id="UP000254070"/>
    </source>
</evidence>
<dbReference type="Pfam" id="PF00702">
    <property type="entry name" value="Hydrolase"/>
    <property type="match status" value="1"/>
</dbReference>
<evidence type="ECO:0000256" key="2">
    <source>
        <dbReference type="ARBA" id="ARBA00022692"/>
    </source>
</evidence>
<feature type="transmembrane region" description="Helical" evidence="6">
    <location>
        <begin position="650"/>
        <end position="675"/>
    </location>
</feature>